<feature type="domain" description="HTH cro/C1-type" evidence="3">
    <location>
        <begin position="20"/>
        <end position="74"/>
    </location>
</feature>
<feature type="transmembrane region" description="Helical" evidence="2">
    <location>
        <begin position="168"/>
        <end position="190"/>
    </location>
</feature>
<dbReference type="Gene3D" id="1.10.260.40">
    <property type="entry name" value="lambda repressor-like DNA-binding domains"/>
    <property type="match status" value="1"/>
</dbReference>
<keyword evidence="2" id="KW-0472">Membrane</keyword>
<protein>
    <submittedName>
        <fullName evidence="4">XRE family transcriptional regulator</fullName>
    </submittedName>
</protein>
<dbReference type="SMART" id="SM00530">
    <property type="entry name" value="HTH_XRE"/>
    <property type="match status" value="1"/>
</dbReference>
<feature type="transmembrane region" description="Helical" evidence="2">
    <location>
        <begin position="196"/>
        <end position="215"/>
    </location>
</feature>
<keyword evidence="1" id="KW-0238">DNA-binding</keyword>
<organism evidence="4 5">
    <name type="scientific">Evtepia gabavorous</name>
    <dbReference type="NCBI Taxonomy" id="2211183"/>
    <lineage>
        <taxon>Bacteria</taxon>
        <taxon>Bacillati</taxon>
        <taxon>Bacillota</taxon>
        <taxon>Clostridia</taxon>
        <taxon>Eubacteriales</taxon>
        <taxon>Evtepia</taxon>
    </lineage>
</organism>
<evidence type="ECO:0000256" key="1">
    <source>
        <dbReference type="ARBA" id="ARBA00023125"/>
    </source>
</evidence>
<dbReference type="PROSITE" id="PS50943">
    <property type="entry name" value="HTH_CROC1"/>
    <property type="match status" value="1"/>
</dbReference>
<dbReference type="EMBL" id="QQRQ01000016">
    <property type="protein sequence ID" value="RFT06107.1"/>
    <property type="molecule type" value="Genomic_DNA"/>
</dbReference>
<dbReference type="GO" id="GO:0003677">
    <property type="term" value="F:DNA binding"/>
    <property type="evidence" value="ECO:0007669"/>
    <property type="project" value="UniProtKB-KW"/>
</dbReference>
<dbReference type="OrthoDB" id="9813152at2"/>
<feature type="transmembrane region" description="Helical" evidence="2">
    <location>
        <begin position="110"/>
        <end position="136"/>
    </location>
</feature>
<dbReference type="SUPFAM" id="SSF47413">
    <property type="entry name" value="lambda repressor-like DNA-binding domains"/>
    <property type="match status" value="1"/>
</dbReference>
<evidence type="ECO:0000259" key="3">
    <source>
        <dbReference type="PROSITE" id="PS50943"/>
    </source>
</evidence>
<keyword evidence="2" id="KW-0812">Transmembrane</keyword>
<dbReference type="Proteomes" id="UP000260649">
    <property type="component" value="Unassembled WGS sequence"/>
</dbReference>
<feature type="transmembrane region" description="Helical" evidence="2">
    <location>
        <begin position="227"/>
        <end position="248"/>
    </location>
</feature>
<dbReference type="AlphaFoldDB" id="A0A3E2B278"/>
<dbReference type="PANTHER" id="PTHR46558">
    <property type="entry name" value="TRACRIPTIONAL REGULATORY PROTEIN-RELATED-RELATED"/>
    <property type="match status" value="1"/>
</dbReference>
<sequence>MDTQNKGGASMKDSSLGSFLQQLRKENQLTQKELASQLHVTDKAVSKWERDLSAPDISLLIPLAQILGVSTTELLQGRRMADPPQAETESSVAEALRYSDRQVRHRLRRLWAHALLLFSALCLLAAGICLLCDFCLSGRLSWSLIVLLSLALAWVVTVPLFQAKVHRVRACFLALSLALIPYLLGLWTLLPLPLPFTLATAAVSLAGLWAAYGVCRKLRHRPWRAAGAVLLLTIPVSFLIDSLFPALLSPPVQAFPTPEAGFSALTTLLLALACLGIDYARTHHTPPA</sequence>
<dbReference type="Pfam" id="PF01381">
    <property type="entry name" value="HTH_3"/>
    <property type="match status" value="1"/>
</dbReference>
<evidence type="ECO:0000313" key="5">
    <source>
        <dbReference type="Proteomes" id="UP000260649"/>
    </source>
</evidence>
<proteinExistence type="predicted"/>
<reference evidence="4 5" key="1">
    <citation type="submission" date="2018-07" db="EMBL/GenBank/DDBJ databases">
        <title>GABA Modulating Bacteria of the Human Gut Microbiota.</title>
        <authorList>
            <person name="Strandwitz P."/>
            <person name="Kim K.H."/>
            <person name="Terekhova D."/>
            <person name="Liu J.K."/>
            <person name="Sharma A."/>
            <person name="Levering J."/>
            <person name="Mcdonald D."/>
            <person name="Dietrich D."/>
            <person name="Ramadhar T.R."/>
            <person name="Lekbua A."/>
            <person name="Mroue N."/>
            <person name="Liston C."/>
            <person name="Stewart E.J."/>
            <person name="Dubin M.J."/>
            <person name="Zengler K."/>
            <person name="Knight R."/>
            <person name="Gilbert J.A."/>
            <person name="Clardy J."/>
            <person name="Lewis K."/>
        </authorList>
    </citation>
    <scope>NUCLEOTIDE SEQUENCE [LARGE SCALE GENOMIC DNA]</scope>
    <source>
        <strain evidence="4 5">KLE1738</strain>
    </source>
</reference>
<dbReference type="InterPro" id="IPR010982">
    <property type="entry name" value="Lambda_DNA-bd_dom_sf"/>
</dbReference>
<comment type="caution">
    <text evidence="4">The sequence shown here is derived from an EMBL/GenBank/DDBJ whole genome shotgun (WGS) entry which is preliminary data.</text>
</comment>
<dbReference type="InterPro" id="IPR001387">
    <property type="entry name" value="Cro/C1-type_HTH"/>
</dbReference>
<evidence type="ECO:0000256" key="2">
    <source>
        <dbReference type="SAM" id="Phobius"/>
    </source>
</evidence>
<evidence type="ECO:0000313" key="4">
    <source>
        <dbReference type="EMBL" id="RFT06107.1"/>
    </source>
</evidence>
<keyword evidence="2" id="KW-1133">Transmembrane helix</keyword>
<dbReference type="CDD" id="cd00093">
    <property type="entry name" value="HTH_XRE"/>
    <property type="match status" value="1"/>
</dbReference>
<keyword evidence="5" id="KW-1185">Reference proteome</keyword>
<accession>A0A3E2B278</accession>
<name>A0A3E2B278_9FIRM</name>
<feature type="transmembrane region" description="Helical" evidence="2">
    <location>
        <begin position="260"/>
        <end position="280"/>
    </location>
</feature>
<feature type="transmembrane region" description="Helical" evidence="2">
    <location>
        <begin position="142"/>
        <end position="161"/>
    </location>
</feature>
<dbReference type="PANTHER" id="PTHR46558:SF11">
    <property type="entry name" value="HTH-TYPE TRANSCRIPTIONAL REGULATOR XRE"/>
    <property type="match status" value="1"/>
</dbReference>
<gene>
    <name evidence="4" type="ORF">DV520_08865</name>
</gene>